<dbReference type="STRING" id="445975.COLSTE_01325"/>
<gene>
    <name evidence="2" type="ORF">COLSTE_01325</name>
</gene>
<dbReference type="Proteomes" id="UP000003560">
    <property type="component" value="Unassembled WGS sequence"/>
</dbReference>
<accession>B6GB67</accession>
<dbReference type="InterPro" id="IPR043129">
    <property type="entry name" value="ATPase_NBD"/>
</dbReference>
<dbReference type="CDD" id="cd24007">
    <property type="entry name" value="ASKHA_NBD_eukNAGK-like"/>
    <property type="match status" value="1"/>
</dbReference>
<sequence>MMWLGVDGGGTKTAFSLYDDDITFVDRLVLGTCHYSQVGFEGMERVLSEGVCWGLDRASHTCIEPAAPSVGIGFALCGYGEGADVSRRMDEVVERIAGARPHLLVNDVEAAWAAGLDCADGIAIISGTGSIALGVCRGESMRCGGWDYELGDEGSGGWLGKEALRAFTRQADGRDARGALYTLVRERLGIDDDFDVIGWAQRHYAERSSVSALAPIVTDAARAGDISALTILERAAREEADMVDAIVRGLFHHSGPQSAPIPVTYVGGTFAAGDLLLEPLARALGPGCRLVAPAHEPDLGPVLFLKNKTRGI</sequence>
<dbReference type="EMBL" id="ABXJ01000069">
    <property type="protein sequence ID" value="EEA90561.1"/>
    <property type="molecule type" value="Genomic_DNA"/>
</dbReference>
<reference evidence="2 3" key="2">
    <citation type="submission" date="2008-10" db="EMBL/GenBank/DDBJ databases">
        <authorList>
            <person name="Fulton L."/>
            <person name="Clifton S."/>
            <person name="Fulton B."/>
            <person name="Xu J."/>
            <person name="Minx P."/>
            <person name="Pepin K.H."/>
            <person name="Johnson M."/>
            <person name="Thiruvilangam P."/>
            <person name="Bhonagiri V."/>
            <person name="Nash W.E."/>
            <person name="Mardis E.R."/>
            <person name="Wilson R.K."/>
        </authorList>
    </citation>
    <scope>NUCLEOTIDE SEQUENCE [LARGE SCALE GENOMIC DNA]</scope>
    <source>
        <strain evidence="2 3">DSM 13279</strain>
    </source>
</reference>
<reference evidence="2 3" key="1">
    <citation type="submission" date="2008-10" db="EMBL/GenBank/DDBJ databases">
        <title>Draft genome sequence of Collinsella stercoris (DSM 13279).</title>
        <authorList>
            <person name="Sudarsanam P."/>
            <person name="Ley R."/>
            <person name="Guruge J."/>
            <person name="Turnbaugh P.J."/>
            <person name="Mahowald M."/>
            <person name="Liep D."/>
            <person name="Gordon J."/>
        </authorList>
    </citation>
    <scope>NUCLEOTIDE SEQUENCE [LARGE SCALE GENOMIC DNA]</scope>
    <source>
        <strain evidence="2 3">DSM 13279</strain>
    </source>
</reference>
<proteinExistence type="predicted"/>
<dbReference type="eggNOG" id="COG2971">
    <property type="taxonomic scope" value="Bacteria"/>
</dbReference>
<dbReference type="GeneID" id="98001755"/>
<name>B6GB67_9ACTN</name>
<evidence type="ECO:0000313" key="2">
    <source>
        <dbReference type="EMBL" id="EEA90561.1"/>
    </source>
</evidence>
<protein>
    <submittedName>
        <fullName evidence="2">BadF/BadG/BcrA/BcrD ATPase family protein</fullName>
    </submittedName>
</protein>
<comment type="caution">
    <text evidence="2">The sequence shown here is derived from an EMBL/GenBank/DDBJ whole genome shotgun (WGS) entry which is preliminary data.</text>
</comment>
<dbReference type="Pfam" id="PF01869">
    <property type="entry name" value="BcrAD_BadFG"/>
    <property type="match status" value="1"/>
</dbReference>
<dbReference type="Gene3D" id="3.30.420.40">
    <property type="match status" value="2"/>
</dbReference>
<organism evidence="2 3">
    <name type="scientific">Collinsella stercoris DSM 13279</name>
    <dbReference type="NCBI Taxonomy" id="445975"/>
    <lineage>
        <taxon>Bacteria</taxon>
        <taxon>Bacillati</taxon>
        <taxon>Actinomycetota</taxon>
        <taxon>Coriobacteriia</taxon>
        <taxon>Coriobacteriales</taxon>
        <taxon>Coriobacteriaceae</taxon>
        <taxon>Collinsella</taxon>
    </lineage>
</organism>
<dbReference type="PANTHER" id="PTHR43190:SF3">
    <property type="entry name" value="N-ACETYL-D-GLUCOSAMINE KINASE"/>
    <property type="match status" value="1"/>
</dbReference>
<evidence type="ECO:0000259" key="1">
    <source>
        <dbReference type="Pfam" id="PF01869"/>
    </source>
</evidence>
<dbReference type="AlphaFoldDB" id="B6GB67"/>
<dbReference type="PANTHER" id="PTHR43190">
    <property type="entry name" value="N-ACETYL-D-GLUCOSAMINE KINASE"/>
    <property type="match status" value="1"/>
</dbReference>
<evidence type="ECO:0000313" key="3">
    <source>
        <dbReference type="Proteomes" id="UP000003560"/>
    </source>
</evidence>
<keyword evidence="3" id="KW-1185">Reference proteome</keyword>
<feature type="domain" description="ATPase BadF/BadG/BcrA/BcrD type" evidence="1">
    <location>
        <begin position="4"/>
        <end position="274"/>
    </location>
</feature>
<dbReference type="SUPFAM" id="SSF53067">
    <property type="entry name" value="Actin-like ATPase domain"/>
    <property type="match status" value="2"/>
</dbReference>
<dbReference type="RefSeq" id="WP_006720970.1">
    <property type="nucleotide sequence ID" value="NZ_CP085935.1"/>
</dbReference>
<dbReference type="HOGENOM" id="CLU_016274_1_0_11"/>
<dbReference type="InterPro" id="IPR002731">
    <property type="entry name" value="ATPase_BadF"/>
</dbReference>
<dbReference type="InterPro" id="IPR052519">
    <property type="entry name" value="Euk-type_GlcNAc_Kinase"/>
</dbReference>
<dbReference type="OrthoDB" id="8701357at2"/>